<organism evidence="1">
    <name type="scientific">Medicago truncatula</name>
    <name type="common">Barrel medic</name>
    <name type="synonym">Medicago tribuloides</name>
    <dbReference type="NCBI Taxonomy" id="3880"/>
    <lineage>
        <taxon>Eukaryota</taxon>
        <taxon>Viridiplantae</taxon>
        <taxon>Streptophyta</taxon>
        <taxon>Embryophyta</taxon>
        <taxon>Tracheophyta</taxon>
        <taxon>Spermatophyta</taxon>
        <taxon>Magnoliopsida</taxon>
        <taxon>eudicotyledons</taxon>
        <taxon>Gunneridae</taxon>
        <taxon>Pentapetalae</taxon>
        <taxon>rosids</taxon>
        <taxon>fabids</taxon>
        <taxon>Fabales</taxon>
        <taxon>Fabaceae</taxon>
        <taxon>Papilionoideae</taxon>
        <taxon>50 kb inversion clade</taxon>
        <taxon>NPAAA clade</taxon>
        <taxon>Hologalegina</taxon>
        <taxon>IRL clade</taxon>
        <taxon>Trifolieae</taxon>
        <taxon>Medicago</taxon>
    </lineage>
</organism>
<dbReference type="AlphaFoldDB" id="A0A396HI15"/>
<gene>
    <name evidence="1" type="ORF">MtrunA17_Chr6g0477521</name>
</gene>
<dbReference type="Gramene" id="rna36805">
    <property type="protein sequence ID" value="RHN52171.1"/>
    <property type="gene ID" value="gene36805"/>
</dbReference>
<sequence>MPCFIIIANTVLPSFIFLSLQNPSTNVLKVYTSGLMFSNIILLNRSIASFSLPTMKNPLIKAL</sequence>
<proteinExistence type="predicted"/>
<dbReference type="EMBL" id="PSQE01000006">
    <property type="protein sequence ID" value="RHN52171.1"/>
    <property type="molecule type" value="Genomic_DNA"/>
</dbReference>
<evidence type="ECO:0000313" key="1">
    <source>
        <dbReference type="EMBL" id="RHN52171.1"/>
    </source>
</evidence>
<name>A0A396HI15_MEDTR</name>
<protein>
    <submittedName>
        <fullName evidence="1">Uncharacterized protein</fullName>
    </submittedName>
</protein>
<comment type="caution">
    <text evidence="1">The sequence shown here is derived from an EMBL/GenBank/DDBJ whole genome shotgun (WGS) entry which is preliminary data.</text>
</comment>
<dbReference type="Proteomes" id="UP000265566">
    <property type="component" value="Chromosome 6"/>
</dbReference>
<reference evidence="1" key="1">
    <citation type="journal article" date="2018" name="Nat. Plants">
        <title>Whole-genome landscape of Medicago truncatula symbiotic genes.</title>
        <authorList>
            <person name="Pecrix Y."/>
            <person name="Gamas P."/>
            <person name="Carrere S."/>
        </authorList>
    </citation>
    <scope>NUCLEOTIDE SEQUENCE</scope>
    <source>
        <tissue evidence="1">Leaves</tissue>
    </source>
</reference>
<accession>A0A396HI15</accession>